<comment type="caution">
    <text evidence="2">The sequence shown here is derived from an EMBL/GenBank/DDBJ whole genome shotgun (WGS) entry which is preliminary data.</text>
</comment>
<keyword evidence="3" id="KW-1185">Reference proteome</keyword>
<feature type="compositionally biased region" description="Basic and acidic residues" evidence="1">
    <location>
        <begin position="261"/>
        <end position="280"/>
    </location>
</feature>
<organism evidence="2 3">
    <name type="scientific">Amylocarpus encephaloides</name>
    <dbReference type="NCBI Taxonomy" id="45428"/>
    <lineage>
        <taxon>Eukaryota</taxon>
        <taxon>Fungi</taxon>
        <taxon>Dikarya</taxon>
        <taxon>Ascomycota</taxon>
        <taxon>Pezizomycotina</taxon>
        <taxon>Leotiomycetes</taxon>
        <taxon>Helotiales</taxon>
        <taxon>Helotiales incertae sedis</taxon>
        <taxon>Amylocarpus</taxon>
    </lineage>
</organism>
<name>A0A9P8C3V8_9HELO</name>
<evidence type="ECO:0000313" key="3">
    <source>
        <dbReference type="Proteomes" id="UP000824998"/>
    </source>
</evidence>
<dbReference type="AlphaFoldDB" id="A0A9P8C3V8"/>
<protein>
    <submittedName>
        <fullName evidence="2">Uncharacterized protein</fullName>
    </submittedName>
</protein>
<feature type="compositionally biased region" description="Low complexity" evidence="1">
    <location>
        <begin position="70"/>
        <end position="95"/>
    </location>
</feature>
<gene>
    <name evidence="2" type="ORF">BJ875DRAFT_485983</name>
</gene>
<feature type="compositionally biased region" description="Polar residues" evidence="1">
    <location>
        <begin position="281"/>
        <end position="291"/>
    </location>
</feature>
<accession>A0A9P8C3V8</accession>
<dbReference type="OrthoDB" id="5425130at2759"/>
<proteinExistence type="predicted"/>
<evidence type="ECO:0000256" key="1">
    <source>
        <dbReference type="SAM" id="MobiDB-lite"/>
    </source>
</evidence>
<sequence>MASAFPATPGRGRSRFSKALPMAPREPSPKSFSRYQHSPLPALPKDAMAAPMMIPRRPVGGSVKEKAELSQSSSIAASLSSVYSKSPGLSDGSDSSSDHENDSLSGVDSETGPPPLPEKDAQRQHARTPPQAHILAQLSAGYKSSPSPTEIWRRRSVKSEGGIRFPDLKLERSNGSTASPPQRQERPERSLPAIPFQLPRSTNNRKPVPTRPAPPQPELMGNKITKLKEKEKEKHSRAKLNAFANEEPVNRENGTATQNHDPSDSDLAHRPTQERVKQENKSPIITTTALDPSSPAPDLPRRSDARLPTRGETVTLLPTVSITTTSEDPIDYLSSTSHSRDASETLTITSDTIMRSPQPQKPHAATRILTPQPSPSPTMSPTSPLAVPSLSKISFPTYPAPVALPGAVVPGPPLSTIQLNCFQSHRFMRSTRNTLCPVACMVCQRRDADQRWRCSWCCLSACGSCMQVLAAIPGKDLNVCLDKIRKSGLPLEM</sequence>
<reference evidence="2" key="1">
    <citation type="journal article" date="2021" name="IMA Fungus">
        <title>Genomic characterization of three marine fungi, including Emericellopsis atlantica sp. nov. with signatures of a generalist lifestyle and marine biomass degradation.</title>
        <authorList>
            <person name="Hagestad O.C."/>
            <person name="Hou L."/>
            <person name="Andersen J.H."/>
            <person name="Hansen E.H."/>
            <person name="Altermark B."/>
            <person name="Li C."/>
            <person name="Kuhnert E."/>
            <person name="Cox R.J."/>
            <person name="Crous P.W."/>
            <person name="Spatafora J.W."/>
            <person name="Lail K."/>
            <person name="Amirebrahimi M."/>
            <person name="Lipzen A."/>
            <person name="Pangilinan J."/>
            <person name="Andreopoulos W."/>
            <person name="Hayes R.D."/>
            <person name="Ng V."/>
            <person name="Grigoriev I.V."/>
            <person name="Jackson S.A."/>
            <person name="Sutton T.D.S."/>
            <person name="Dobson A.D.W."/>
            <person name="Rama T."/>
        </authorList>
    </citation>
    <scope>NUCLEOTIDE SEQUENCE</scope>
    <source>
        <strain evidence="2">TRa018bII</strain>
    </source>
</reference>
<feature type="region of interest" description="Disordered" evidence="1">
    <location>
        <begin position="354"/>
        <end position="386"/>
    </location>
</feature>
<feature type="region of interest" description="Disordered" evidence="1">
    <location>
        <begin position="1"/>
        <end position="306"/>
    </location>
</feature>
<dbReference type="Proteomes" id="UP000824998">
    <property type="component" value="Unassembled WGS sequence"/>
</dbReference>
<evidence type="ECO:0000313" key="2">
    <source>
        <dbReference type="EMBL" id="KAG9232515.1"/>
    </source>
</evidence>
<dbReference type="EMBL" id="MU251544">
    <property type="protein sequence ID" value="KAG9232515.1"/>
    <property type="molecule type" value="Genomic_DNA"/>
</dbReference>
<feature type="compositionally biased region" description="Polar residues" evidence="1">
    <location>
        <begin position="173"/>
        <end position="182"/>
    </location>
</feature>